<dbReference type="RefSeq" id="WP_184933978.1">
    <property type="nucleotide sequence ID" value="NZ_JACHJV010000001.1"/>
</dbReference>
<evidence type="ECO:0000313" key="3">
    <source>
        <dbReference type="Proteomes" id="UP000540506"/>
    </source>
</evidence>
<dbReference type="GO" id="GO:0046872">
    <property type="term" value="F:metal ion binding"/>
    <property type="evidence" value="ECO:0007669"/>
    <property type="project" value="InterPro"/>
</dbReference>
<dbReference type="InterPro" id="IPR024344">
    <property type="entry name" value="MDMPI_metal-binding"/>
</dbReference>
<dbReference type="Pfam" id="PF11716">
    <property type="entry name" value="MDMPI_N"/>
    <property type="match status" value="1"/>
</dbReference>
<reference evidence="2 3" key="1">
    <citation type="submission" date="2020-08" db="EMBL/GenBank/DDBJ databases">
        <title>Sequencing the genomes of 1000 actinobacteria strains.</title>
        <authorList>
            <person name="Klenk H.-P."/>
        </authorList>
    </citation>
    <scope>NUCLEOTIDE SEQUENCE [LARGE SCALE GENOMIC DNA]</scope>
    <source>
        <strain evidence="2 3">DSM 41654</strain>
    </source>
</reference>
<proteinExistence type="predicted"/>
<dbReference type="SUPFAM" id="SSF109854">
    <property type="entry name" value="DinB/YfiT-like putative metalloenzymes"/>
    <property type="match status" value="1"/>
</dbReference>
<dbReference type="EMBL" id="JACHJV010000001">
    <property type="protein sequence ID" value="MBB4921687.1"/>
    <property type="molecule type" value="Genomic_DNA"/>
</dbReference>
<dbReference type="AlphaFoldDB" id="A0A7W7VT03"/>
<accession>A0A7W7VT03</accession>
<feature type="domain" description="Mycothiol-dependent maleylpyruvate isomerase metal-binding" evidence="1">
    <location>
        <begin position="18"/>
        <end position="139"/>
    </location>
</feature>
<protein>
    <submittedName>
        <fullName evidence="2">Uncharacterized protein (TIGR03086 family)</fullName>
    </submittedName>
</protein>
<comment type="caution">
    <text evidence="2">The sequence shown here is derived from an EMBL/GenBank/DDBJ whole genome shotgun (WGS) entry which is preliminary data.</text>
</comment>
<dbReference type="Gene3D" id="1.20.120.450">
    <property type="entry name" value="dinb family like domain"/>
    <property type="match status" value="1"/>
</dbReference>
<dbReference type="NCBIfam" id="TIGR03083">
    <property type="entry name" value="maleylpyruvate isomerase family mycothiol-dependent enzyme"/>
    <property type="match status" value="1"/>
</dbReference>
<dbReference type="InterPro" id="IPR017517">
    <property type="entry name" value="Maleyloyr_isom"/>
</dbReference>
<sequence length="209" mass="22305">MSQERAERRRREVLRLYAEALASFGRRVQGVAANQWQTPSQCSGRSVRDLVNHLTAEQLWVPELLRGATPCQVGERFAGDVLGADPAASWSAAAGSARAALSAPGALQLAVRLSTGELPALDYCAQLTVDLTVHTWDLASATCQDPHLAPELVEFALHELAPRPGPRTVSGCVAPVVPTAPDADPQTRLLGLVGRRAAPHPPFDPELTN</sequence>
<evidence type="ECO:0000313" key="2">
    <source>
        <dbReference type="EMBL" id="MBB4921687.1"/>
    </source>
</evidence>
<keyword evidence="3" id="KW-1185">Reference proteome</keyword>
<dbReference type="InterPro" id="IPR034660">
    <property type="entry name" value="DinB/YfiT-like"/>
</dbReference>
<dbReference type="NCBIfam" id="TIGR03086">
    <property type="entry name" value="TIGR03086 family metal-binding protein"/>
    <property type="match status" value="1"/>
</dbReference>
<evidence type="ECO:0000259" key="1">
    <source>
        <dbReference type="Pfam" id="PF11716"/>
    </source>
</evidence>
<dbReference type="InterPro" id="IPR017520">
    <property type="entry name" value="CHP03086"/>
</dbReference>
<gene>
    <name evidence="2" type="ORF">FHR34_000680</name>
</gene>
<name>A0A7W7VT03_KITKI</name>
<organism evidence="2 3">
    <name type="scientific">Kitasatospora kifunensis</name>
    <name type="common">Streptomyces kifunensis</name>
    <dbReference type="NCBI Taxonomy" id="58351"/>
    <lineage>
        <taxon>Bacteria</taxon>
        <taxon>Bacillati</taxon>
        <taxon>Actinomycetota</taxon>
        <taxon>Actinomycetes</taxon>
        <taxon>Kitasatosporales</taxon>
        <taxon>Streptomycetaceae</taxon>
        <taxon>Kitasatospora</taxon>
    </lineage>
</organism>
<dbReference type="Proteomes" id="UP000540506">
    <property type="component" value="Unassembled WGS sequence"/>
</dbReference>